<reference evidence="1 2" key="1">
    <citation type="submission" date="2021-03" db="EMBL/GenBank/DDBJ databases">
        <title>Succinivibrio sp. nov. isolated from feces of cow.</title>
        <authorList>
            <person name="Choi J.-Y."/>
        </authorList>
    </citation>
    <scope>NUCLEOTIDE SEQUENCE [LARGE SCALE GENOMIC DNA]</scope>
    <source>
        <strain evidence="1 2">AGMB01872</strain>
    </source>
</reference>
<keyword evidence="2" id="KW-1185">Reference proteome</keyword>
<gene>
    <name evidence="1" type="ORF">J5V48_00035</name>
</gene>
<protein>
    <submittedName>
        <fullName evidence="1">Uncharacterized protein</fullName>
    </submittedName>
</protein>
<comment type="caution">
    <text evidence="1">The sequence shown here is derived from an EMBL/GenBank/DDBJ whole genome shotgun (WGS) entry which is preliminary data.</text>
</comment>
<dbReference type="EMBL" id="JAGFNY010000001">
    <property type="protein sequence ID" value="MBW7569284.1"/>
    <property type="molecule type" value="Genomic_DNA"/>
</dbReference>
<sequence>MSTFVGSIASSYISDINTDSRSKQSYAGLDFLSELSNGTQEEITLSDCSYEVIDKVEQSYSDKFSVLNKRAPSAEDMSVLEKSSYKKDLCILNSFSDPLINATKLAKGGICRFL</sequence>
<evidence type="ECO:0000313" key="1">
    <source>
        <dbReference type="EMBL" id="MBW7569284.1"/>
    </source>
</evidence>
<evidence type="ECO:0000313" key="2">
    <source>
        <dbReference type="Proteomes" id="UP000731465"/>
    </source>
</evidence>
<dbReference type="Proteomes" id="UP000731465">
    <property type="component" value="Unassembled WGS sequence"/>
</dbReference>
<accession>A0ABS7DDB7</accession>
<proteinExistence type="predicted"/>
<dbReference type="RefSeq" id="WP_219935661.1">
    <property type="nucleotide sequence ID" value="NZ_JAGFNY010000001.1"/>
</dbReference>
<name>A0ABS7DDB7_9GAMM</name>
<organism evidence="1 2">
    <name type="scientific">Succinivibrio faecicola</name>
    <dbReference type="NCBI Taxonomy" id="2820300"/>
    <lineage>
        <taxon>Bacteria</taxon>
        <taxon>Pseudomonadati</taxon>
        <taxon>Pseudomonadota</taxon>
        <taxon>Gammaproteobacteria</taxon>
        <taxon>Aeromonadales</taxon>
        <taxon>Succinivibrionaceae</taxon>
        <taxon>Succinivibrio</taxon>
    </lineage>
</organism>